<protein>
    <submittedName>
        <fullName evidence="1">Uncharacterized protein</fullName>
    </submittedName>
</protein>
<evidence type="ECO:0000313" key="1">
    <source>
        <dbReference type="EMBL" id="JAD38688.1"/>
    </source>
</evidence>
<accession>A0A0A8ZLZ5</accession>
<proteinExistence type="predicted"/>
<dbReference type="EMBL" id="GBRH01259207">
    <property type="protein sequence ID" value="JAD38688.1"/>
    <property type="molecule type" value="Transcribed_RNA"/>
</dbReference>
<reference evidence="1" key="1">
    <citation type="submission" date="2014-09" db="EMBL/GenBank/DDBJ databases">
        <authorList>
            <person name="Magalhaes I.L.F."/>
            <person name="Oliveira U."/>
            <person name="Santos F.R."/>
            <person name="Vidigal T.H.D.A."/>
            <person name="Brescovit A.D."/>
            <person name="Santos A.J."/>
        </authorList>
    </citation>
    <scope>NUCLEOTIDE SEQUENCE</scope>
    <source>
        <tissue evidence="1">Shoot tissue taken approximately 20 cm above the soil surface</tissue>
    </source>
</reference>
<name>A0A0A8ZLZ5_ARUDO</name>
<sequence>MMEMLLQVCAGWTDGRQLQAHEYSSVKLEARGGRHMELMKVFSLLWSGCSG</sequence>
<dbReference type="AlphaFoldDB" id="A0A0A8ZLZ5"/>
<reference evidence="1" key="2">
    <citation type="journal article" date="2015" name="Data Brief">
        <title>Shoot transcriptome of the giant reed, Arundo donax.</title>
        <authorList>
            <person name="Barrero R.A."/>
            <person name="Guerrero F.D."/>
            <person name="Moolhuijzen P."/>
            <person name="Goolsby J.A."/>
            <person name="Tidwell J."/>
            <person name="Bellgard S.E."/>
            <person name="Bellgard M.I."/>
        </authorList>
    </citation>
    <scope>NUCLEOTIDE SEQUENCE</scope>
    <source>
        <tissue evidence="1">Shoot tissue taken approximately 20 cm above the soil surface</tissue>
    </source>
</reference>
<organism evidence="1">
    <name type="scientific">Arundo donax</name>
    <name type="common">Giant reed</name>
    <name type="synonym">Donax arundinaceus</name>
    <dbReference type="NCBI Taxonomy" id="35708"/>
    <lineage>
        <taxon>Eukaryota</taxon>
        <taxon>Viridiplantae</taxon>
        <taxon>Streptophyta</taxon>
        <taxon>Embryophyta</taxon>
        <taxon>Tracheophyta</taxon>
        <taxon>Spermatophyta</taxon>
        <taxon>Magnoliopsida</taxon>
        <taxon>Liliopsida</taxon>
        <taxon>Poales</taxon>
        <taxon>Poaceae</taxon>
        <taxon>PACMAD clade</taxon>
        <taxon>Arundinoideae</taxon>
        <taxon>Arundineae</taxon>
        <taxon>Arundo</taxon>
    </lineage>
</organism>